<feature type="compositionally biased region" description="Low complexity" evidence="2">
    <location>
        <begin position="366"/>
        <end position="389"/>
    </location>
</feature>
<dbReference type="AlphaFoldDB" id="A0A2I4BF22"/>
<feature type="compositionally biased region" description="Basic and acidic residues" evidence="2">
    <location>
        <begin position="400"/>
        <end position="414"/>
    </location>
</feature>
<evidence type="ECO:0000256" key="2">
    <source>
        <dbReference type="SAM" id="MobiDB-lite"/>
    </source>
</evidence>
<feature type="compositionally biased region" description="Acidic residues" evidence="2">
    <location>
        <begin position="255"/>
        <end position="274"/>
    </location>
</feature>
<dbReference type="Proteomes" id="UP000192220">
    <property type="component" value="Unplaced"/>
</dbReference>
<sequence length="414" mass="45835">MDIDALVEAFQDFDKKGKKEICPVLEQFLCHVSKTGQPMILWSQFKSYFMFKLEKVMNDFHASMPEQRGPHNPNVEYVPFEEMKKRILKIVDGYNGIPFTIQRLCELLTDPKRNYTGTDKFLRGLEKNVMVVSCVYPTSEKNGASSLNRVNGVMFPGNSSLYSDSRNVNGPGTPKTLNRLKLSMSTSLSTNGLPDCPVNKEPDPTAEVEEHHMSETSPPVDEVKPKSAIKNKHPEEEEDTDGNDQEAKRPKFDVKEEDEAKSEEDDEVKSEEEESSCHKNTESLSKSQESSEDLCDQQRKSETSCDTPGDTDIPEQTGTETEPARKEGDSAESEATLSVPSDHSDDQSEQPDPSETNISCEEDSEASSSSSCDGVSSVRDRQISSSSNSPDLSTEGGADISDHAETALEPGEHD</sequence>
<gene>
    <name evidence="4" type="primary">LOC106519292</name>
</gene>
<organism evidence="3 4">
    <name type="scientific">Austrofundulus limnaeus</name>
    <name type="common">Annual killifish</name>
    <dbReference type="NCBI Taxonomy" id="52670"/>
    <lineage>
        <taxon>Eukaryota</taxon>
        <taxon>Metazoa</taxon>
        <taxon>Chordata</taxon>
        <taxon>Craniata</taxon>
        <taxon>Vertebrata</taxon>
        <taxon>Euteleostomi</taxon>
        <taxon>Actinopterygii</taxon>
        <taxon>Neopterygii</taxon>
        <taxon>Teleostei</taxon>
        <taxon>Neoteleostei</taxon>
        <taxon>Acanthomorphata</taxon>
        <taxon>Ovalentaria</taxon>
        <taxon>Atherinomorphae</taxon>
        <taxon>Cyprinodontiformes</taxon>
        <taxon>Rivulidae</taxon>
        <taxon>Austrofundulus</taxon>
    </lineage>
</organism>
<evidence type="ECO:0000313" key="3">
    <source>
        <dbReference type="Proteomes" id="UP000192220"/>
    </source>
</evidence>
<dbReference type="PANTHER" id="PTHR16487">
    <property type="entry name" value="PPP4R2-RELATED PROTEIN"/>
    <property type="match status" value="1"/>
</dbReference>
<reference evidence="4" key="1">
    <citation type="submission" date="2025-08" db="UniProtKB">
        <authorList>
            <consortium name="RefSeq"/>
        </authorList>
    </citation>
    <scope>IDENTIFICATION</scope>
    <source>
        <strain evidence="4">Quisiro</strain>
        <tissue evidence="4">Liver</tissue>
    </source>
</reference>
<dbReference type="STRING" id="52670.A0A2I4BF22"/>
<dbReference type="Pfam" id="PF09184">
    <property type="entry name" value="PPP4R2"/>
    <property type="match status" value="1"/>
</dbReference>
<dbReference type="PANTHER" id="PTHR16487:SF6">
    <property type="entry name" value="SERINE_THREONINE-PROTEIN PHOSPHATASE 4 REGULATORY SUBUNIT 2-A"/>
    <property type="match status" value="1"/>
</dbReference>
<accession>A0A2I4BF22</accession>
<dbReference type="KEGG" id="alim:106519292"/>
<dbReference type="InterPro" id="IPR015267">
    <property type="entry name" value="PPP4R2"/>
</dbReference>
<dbReference type="GO" id="GO:0005737">
    <property type="term" value="C:cytoplasm"/>
    <property type="evidence" value="ECO:0007669"/>
    <property type="project" value="TreeGrafter"/>
</dbReference>
<feature type="compositionally biased region" description="Basic and acidic residues" evidence="2">
    <location>
        <begin position="245"/>
        <end position="254"/>
    </location>
</feature>
<dbReference type="GO" id="GO:0005634">
    <property type="term" value="C:nucleus"/>
    <property type="evidence" value="ECO:0007669"/>
    <property type="project" value="TreeGrafter"/>
</dbReference>
<evidence type="ECO:0000256" key="1">
    <source>
        <dbReference type="ARBA" id="ARBA00009207"/>
    </source>
</evidence>
<dbReference type="RefSeq" id="XP_013866341.1">
    <property type="nucleotide sequence ID" value="XM_014010887.1"/>
</dbReference>
<feature type="compositionally biased region" description="Basic and acidic residues" evidence="2">
    <location>
        <begin position="198"/>
        <end position="214"/>
    </location>
</feature>
<comment type="similarity">
    <text evidence="1">Belongs to the PPP4R2 family.</text>
</comment>
<name>A0A2I4BF22_AUSLI</name>
<evidence type="ECO:0000313" key="4">
    <source>
        <dbReference type="RefSeq" id="XP_013866341.1"/>
    </source>
</evidence>
<dbReference type="InParanoid" id="A0A2I4BF22"/>
<feature type="region of interest" description="Disordered" evidence="2">
    <location>
        <begin position="186"/>
        <end position="414"/>
    </location>
</feature>
<dbReference type="GO" id="GO:0030289">
    <property type="term" value="C:protein phosphatase 4 complex"/>
    <property type="evidence" value="ECO:0007669"/>
    <property type="project" value="InterPro"/>
</dbReference>
<dbReference type="GO" id="GO:0019888">
    <property type="term" value="F:protein phosphatase regulator activity"/>
    <property type="evidence" value="ECO:0007669"/>
    <property type="project" value="InterPro"/>
</dbReference>
<dbReference type="OrthoDB" id="341898at2759"/>
<dbReference type="GeneID" id="106519292"/>
<keyword evidence="3" id="KW-1185">Reference proteome</keyword>
<proteinExistence type="inferred from homology"/>
<protein>
    <submittedName>
        <fullName evidence="4">Serine/threonine-protein phosphatase 4 regulatory subunit 2-A</fullName>
    </submittedName>
</protein>